<proteinExistence type="predicted"/>
<evidence type="ECO:0000256" key="1">
    <source>
        <dbReference type="SAM" id="MobiDB-lite"/>
    </source>
</evidence>
<name>A0A6L2J6R2_TANCI</name>
<comment type="caution">
    <text evidence="2">The sequence shown here is derived from an EMBL/GenBank/DDBJ whole genome shotgun (WGS) entry which is preliminary data.</text>
</comment>
<organism evidence="2">
    <name type="scientific">Tanacetum cinerariifolium</name>
    <name type="common">Dalmatian daisy</name>
    <name type="synonym">Chrysanthemum cinerariifolium</name>
    <dbReference type="NCBI Taxonomy" id="118510"/>
    <lineage>
        <taxon>Eukaryota</taxon>
        <taxon>Viridiplantae</taxon>
        <taxon>Streptophyta</taxon>
        <taxon>Embryophyta</taxon>
        <taxon>Tracheophyta</taxon>
        <taxon>Spermatophyta</taxon>
        <taxon>Magnoliopsida</taxon>
        <taxon>eudicotyledons</taxon>
        <taxon>Gunneridae</taxon>
        <taxon>Pentapetalae</taxon>
        <taxon>asterids</taxon>
        <taxon>campanulids</taxon>
        <taxon>Asterales</taxon>
        <taxon>Asteraceae</taxon>
        <taxon>Asteroideae</taxon>
        <taxon>Anthemideae</taxon>
        <taxon>Anthemidinae</taxon>
        <taxon>Tanacetum</taxon>
    </lineage>
</organism>
<keyword evidence="2" id="KW-0808">Transferase</keyword>
<dbReference type="EMBL" id="BKCJ010000381">
    <property type="protein sequence ID" value="GEU32688.1"/>
    <property type="molecule type" value="Genomic_DNA"/>
</dbReference>
<keyword evidence="2" id="KW-0695">RNA-directed DNA polymerase</keyword>
<accession>A0A6L2J6R2</accession>
<reference evidence="2" key="1">
    <citation type="journal article" date="2019" name="Sci. Rep.">
        <title>Draft genome of Tanacetum cinerariifolium, the natural source of mosquito coil.</title>
        <authorList>
            <person name="Yamashiro T."/>
            <person name="Shiraishi A."/>
            <person name="Satake H."/>
            <person name="Nakayama K."/>
        </authorList>
    </citation>
    <scope>NUCLEOTIDE SEQUENCE</scope>
</reference>
<keyword evidence="2" id="KW-0548">Nucleotidyltransferase</keyword>
<protein>
    <submittedName>
        <fullName evidence="2">Reverse transcriptase domain-containing protein</fullName>
    </submittedName>
</protein>
<gene>
    <name evidence="2" type="ORF">Tci_004666</name>
</gene>
<feature type="compositionally biased region" description="Basic and acidic residues" evidence="1">
    <location>
        <begin position="334"/>
        <end position="351"/>
    </location>
</feature>
<dbReference type="AlphaFoldDB" id="A0A6L2J6R2"/>
<sequence length="351" mass="39264">MSSFTHSIILYDSDVEDAFSSTSIPNYTPASPNYSPASPGNTFFDTSEDPPKDQLVPIAILPFHDDPYIKVMQTYYATHELHIPPPPAPIAPPPSPEMEDKIRGLGNGRVIIHRDFDRLETELEEACAQIAGLQKKQMGHDDEVILARVRISTLEMIIEDIQAAIRKLVADSVATALEAQAANVANADTEPRKAHPIGRKEAYKITWSEFKKLLIKKYCLRTEELAVLCPTMVPNYEKMMEVWIGGLPRSIEGNVTASKPQTLEEAITRTQRTLLCQVSDLKQGGSPDQELQKQRASHWKQSTTSVSDLSCLWREGASQKSVPKSKQQCPWESIHAEGQERSPKFERSHGY</sequence>
<evidence type="ECO:0000313" key="2">
    <source>
        <dbReference type="EMBL" id="GEU32688.1"/>
    </source>
</evidence>
<dbReference type="GO" id="GO:0003964">
    <property type="term" value="F:RNA-directed DNA polymerase activity"/>
    <property type="evidence" value="ECO:0007669"/>
    <property type="project" value="UniProtKB-KW"/>
</dbReference>
<feature type="region of interest" description="Disordered" evidence="1">
    <location>
        <begin position="318"/>
        <end position="351"/>
    </location>
</feature>
<feature type="compositionally biased region" description="Polar residues" evidence="1">
    <location>
        <begin position="318"/>
        <end position="330"/>
    </location>
</feature>